<evidence type="ECO:0000256" key="1">
    <source>
        <dbReference type="ARBA" id="ARBA00008151"/>
    </source>
</evidence>
<dbReference type="PANTHER" id="PTHR14208:SF2">
    <property type="entry name" value="PROTEIN KRASAVIETZ"/>
    <property type="match status" value="1"/>
</dbReference>
<evidence type="ECO:0000259" key="2">
    <source>
        <dbReference type="PROSITE" id="PS51363"/>
    </source>
</evidence>
<keyword evidence="4" id="KW-1185">Reference proteome</keyword>
<dbReference type="SUPFAM" id="SSF48371">
    <property type="entry name" value="ARM repeat"/>
    <property type="match status" value="1"/>
</dbReference>
<proteinExistence type="inferred from homology"/>
<protein>
    <submittedName>
        <fullName evidence="3">Armadillo-type protein</fullName>
    </submittedName>
</protein>
<reference evidence="3" key="1">
    <citation type="submission" date="2022-01" db="EMBL/GenBank/DDBJ databases">
        <title>Comparative genomics reveals a dynamic genome evolution in the ectomycorrhizal milk-cap (Lactarius) mushrooms.</title>
        <authorList>
            <consortium name="DOE Joint Genome Institute"/>
            <person name="Lebreton A."/>
            <person name="Tang N."/>
            <person name="Kuo A."/>
            <person name="LaButti K."/>
            <person name="Drula E."/>
            <person name="Barry K."/>
            <person name="Clum A."/>
            <person name="Lipzen A."/>
            <person name="Mousain D."/>
            <person name="Ng V."/>
            <person name="Wang R."/>
            <person name="Wang X."/>
            <person name="Dai Y."/>
            <person name="Henrissat B."/>
            <person name="Grigoriev I.V."/>
            <person name="Guerin-Laguette A."/>
            <person name="Yu F."/>
            <person name="Martin F.M."/>
        </authorList>
    </citation>
    <scope>NUCLEOTIDE SEQUENCE</scope>
    <source>
        <strain evidence="3">QP</strain>
    </source>
</reference>
<dbReference type="GO" id="GO:0005737">
    <property type="term" value="C:cytoplasm"/>
    <property type="evidence" value="ECO:0007669"/>
    <property type="project" value="TreeGrafter"/>
</dbReference>
<comment type="similarity">
    <text evidence="1">Belongs to the BZW family.</text>
</comment>
<dbReference type="InterPro" id="IPR003307">
    <property type="entry name" value="W2_domain"/>
</dbReference>
<dbReference type="SMART" id="SM00515">
    <property type="entry name" value="eIF5C"/>
    <property type="match status" value="1"/>
</dbReference>
<feature type="domain" description="W2" evidence="2">
    <location>
        <begin position="258"/>
        <end position="421"/>
    </location>
</feature>
<dbReference type="InterPro" id="IPR057397">
    <property type="entry name" value="HEAT_5MP1_2"/>
</dbReference>
<dbReference type="Pfam" id="PF25504">
    <property type="entry name" value="HEAT_5MP1_2"/>
    <property type="match status" value="1"/>
</dbReference>
<evidence type="ECO:0000313" key="3">
    <source>
        <dbReference type="EMBL" id="KAH8993966.1"/>
    </source>
</evidence>
<accession>A0AAD4LM06</accession>
<name>A0AAD4LM06_9AGAM</name>
<dbReference type="GO" id="GO:0016020">
    <property type="term" value="C:membrane"/>
    <property type="evidence" value="ECO:0007669"/>
    <property type="project" value="TreeGrafter"/>
</dbReference>
<organism evidence="3 4">
    <name type="scientific">Lactarius akahatsu</name>
    <dbReference type="NCBI Taxonomy" id="416441"/>
    <lineage>
        <taxon>Eukaryota</taxon>
        <taxon>Fungi</taxon>
        <taxon>Dikarya</taxon>
        <taxon>Basidiomycota</taxon>
        <taxon>Agaricomycotina</taxon>
        <taxon>Agaricomycetes</taxon>
        <taxon>Russulales</taxon>
        <taxon>Russulaceae</taxon>
        <taxon>Lactarius</taxon>
    </lineage>
</organism>
<gene>
    <name evidence="3" type="ORF">EDB92DRAFT_1815260</name>
</gene>
<dbReference type="InterPro" id="IPR016024">
    <property type="entry name" value="ARM-type_fold"/>
</dbReference>
<dbReference type="PROSITE" id="PS51363">
    <property type="entry name" value="W2"/>
    <property type="match status" value="1"/>
</dbReference>
<comment type="caution">
    <text evidence="3">The sequence shown here is derived from an EMBL/GenBank/DDBJ whole genome shotgun (WGS) entry which is preliminary data.</text>
</comment>
<sequence length="421" mass="47171">MSQQQSAAKPSLQGVRIKARKGAVKAQARHEPTVFRDQVYKHLEAIPNGDYDTVTNKLIQAGSTLEFLKYSDALFDILFVGGLLQPGGSYLDADGPTSPFSLFQLTVPAQTEDTKKFVEVLNKLIRRYKYLQKPLEETSLPTLLQYVNKWQPEQRERFATTIGLLLAQGLASAACLQSLTKDHLVKNDLSVGVLTVILRAYLAETSMDHLAGALKKGGIKDLLVFFPPNKRTNSVLDAHFRGAGLSQVVDWWTRKQNAVIKEDIAKAIKESLEHEDQPSDTVAAVRAVVEERPLPESEVVMSLWQGLMGQVDWSAARPDQIEGLALREVSRFAPIIEPFCTGPKTEVALINTVQSHCYEDTRIRKAFPQILKVLYNKDCVSDQAIIYWHQKGSKPQGRQHFLTATESLVKFLQEQEESEEE</sequence>
<dbReference type="Pfam" id="PF02020">
    <property type="entry name" value="W2"/>
    <property type="match status" value="1"/>
</dbReference>
<dbReference type="InterPro" id="IPR051245">
    <property type="entry name" value="eIF5-mimic_regulator"/>
</dbReference>
<dbReference type="Gene3D" id="1.25.40.180">
    <property type="match status" value="1"/>
</dbReference>
<dbReference type="PANTHER" id="PTHR14208">
    <property type="entry name" value="BASIC LEUCINE ZIPPER AND W2 DOMAIN-CONTAINING PROTEIN"/>
    <property type="match status" value="1"/>
</dbReference>
<dbReference type="InterPro" id="IPR043510">
    <property type="entry name" value="W2_5MP1/2"/>
</dbReference>
<dbReference type="EMBL" id="JAKELL010000016">
    <property type="protein sequence ID" value="KAH8993966.1"/>
    <property type="molecule type" value="Genomic_DNA"/>
</dbReference>
<dbReference type="Proteomes" id="UP001201163">
    <property type="component" value="Unassembled WGS sequence"/>
</dbReference>
<dbReference type="CDD" id="cd11560">
    <property type="entry name" value="W2_eIF5C_like"/>
    <property type="match status" value="1"/>
</dbReference>
<dbReference type="AlphaFoldDB" id="A0AAD4LM06"/>
<evidence type="ECO:0000313" key="4">
    <source>
        <dbReference type="Proteomes" id="UP001201163"/>
    </source>
</evidence>